<accession>A0A0M3KEN2</accession>
<keyword evidence="2" id="KW-1185">Reference proteome</keyword>
<protein>
    <submittedName>
        <fullName evidence="3">Phage tail protein I</fullName>
    </submittedName>
</protein>
<reference evidence="3" key="1">
    <citation type="submission" date="2017-02" db="UniProtKB">
        <authorList>
            <consortium name="WormBaseParasite"/>
        </authorList>
    </citation>
    <scope>IDENTIFICATION</scope>
</reference>
<dbReference type="WBParaSite" id="ASIM_0001944001-mRNA-1">
    <property type="protein sequence ID" value="ASIM_0001944001-mRNA-1"/>
    <property type="gene ID" value="ASIM_0001944001"/>
</dbReference>
<dbReference type="Proteomes" id="UP000267096">
    <property type="component" value="Unassembled WGS sequence"/>
</dbReference>
<dbReference type="EMBL" id="UYRR01036162">
    <property type="protein sequence ID" value="VDK66366.1"/>
    <property type="molecule type" value="Genomic_DNA"/>
</dbReference>
<proteinExistence type="predicted"/>
<name>A0A0M3KEN2_ANISI</name>
<evidence type="ECO:0000313" key="2">
    <source>
        <dbReference type="Proteomes" id="UP000267096"/>
    </source>
</evidence>
<reference evidence="1 2" key="2">
    <citation type="submission" date="2018-11" db="EMBL/GenBank/DDBJ databases">
        <authorList>
            <consortium name="Pathogen Informatics"/>
        </authorList>
    </citation>
    <scope>NUCLEOTIDE SEQUENCE [LARGE SCALE GENOMIC DNA]</scope>
</reference>
<dbReference type="AlphaFoldDB" id="A0A0M3KEN2"/>
<gene>
    <name evidence="1" type="ORF">ASIM_LOCUS18830</name>
</gene>
<evidence type="ECO:0000313" key="1">
    <source>
        <dbReference type="EMBL" id="VDK66366.1"/>
    </source>
</evidence>
<evidence type="ECO:0000313" key="3">
    <source>
        <dbReference type="WBParaSite" id="ASIM_0001944001-mRNA-1"/>
    </source>
</evidence>
<sequence>MPTATSGSIEIQSVQKTVLSSIGYLKSIKSHITDTILAKRISAHRFEYANIVTPKLINGYLVYEVGLLREFIFVCGENATDPYAIAEWRSLKARIVTECSLTSSELLIDAISAIQSAIPITSCNATAIGLATDSEGRFAEWALPATNGYFSTYWIYSH</sequence>
<organism evidence="3">
    <name type="scientific">Anisakis simplex</name>
    <name type="common">Herring worm</name>
    <dbReference type="NCBI Taxonomy" id="6269"/>
    <lineage>
        <taxon>Eukaryota</taxon>
        <taxon>Metazoa</taxon>
        <taxon>Ecdysozoa</taxon>
        <taxon>Nematoda</taxon>
        <taxon>Chromadorea</taxon>
        <taxon>Rhabditida</taxon>
        <taxon>Spirurina</taxon>
        <taxon>Ascaridomorpha</taxon>
        <taxon>Ascaridoidea</taxon>
        <taxon>Anisakidae</taxon>
        <taxon>Anisakis</taxon>
        <taxon>Anisakis simplex complex</taxon>
    </lineage>
</organism>